<dbReference type="Proteomes" id="UP000187209">
    <property type="component" value="Unassembled WGS sequence"/>
</dbReference>
<dbReference type="Pfam" id="PF00125">
    <property type="entry name" value="Histone"/>
    <property type="match status" value="1"/>
</dbReference>
<name>A0A1R2AUP4_9CILI</name>
<organism evidence="6 7">
    <name type="scientific">Stentor coeruleus</name>
    <dbReference type="NCBI Taxonomy" id="5963"/>
    <lineage>
        <taxon>Eukaryota</taxon>
        <taxon>Sar</taxon>
        <taxon>Alveolata</taxon>
        <taxon>Ciliophora</taxon>
        <taxon>Postciliodesmatophora</taxon>
        <taxon>Heterotrichea</taxon>
        <taxon>Heterotrichida</taxon>
        <taxon>Stentoridae</taxon>
        <taxon>Stentor</taxon>
    </lineage>
</organism>
<dbReference type="InterPro" id="IPR000164">
    <property type="entry name" value="Histone_H3/CENP-A"/>
</dbReference>
<dbReference type="Gene3D" id="1.10.20.10">
    <property type="entry name" value="Histone, subunit A"/>
    <property type="match status" value="1"/>
</dbReference>
<evidence type="ECO:0000256" key="2">
    <source>
        <dbReference type="ARBA" id="ARBA00010343"/>
    </source>
</evidence>
<keyword evidence="3" id="KW-0238">DNA-binding</keyword>
<dbReference type="GO" id="GO:0046982">
    <property type="term" value="F:protein heterodimerization activity"/>
    <property type="evidence" value="ECO:0007669"/>
    <property type="project" value="InterPro"/>
</dbReference>
<dbReference type="EMBL" id="MPUH01001360">
    <property type="protein sequence ID" value="OMJ68254.1"/>
    <property type="molecule type" value="Genomic_DNA"/>
</dbReference>
<evidence type="ECO:0000259" key="5">
    <source>
        <dbReference type="Pfam" id="PF00125"/>
    </source>
</evidence>
<proteinExistence type="inferred from homology"/>
<reference evidence="6 7" key="1">
    <citation type="submission" date="2016-11" db="EMBL/GenBank/DDBJ databases">
        <title>The macronuclear genome of Stentor coeruleus: a giant cell with tiny introns.</title>
        <authorList>
            <person name="Slabodnick M."/>
            <person name="Ruby J.G."/>
            <person name="Reiff S.B."/>
            <person name="Swart E.C."/>
            <person name="Gosai S."/>
            <person name="Prabakaran S."/>
            <person name="Witkowska E."/>
            <person name="Larue G.E."/>
            <person name="Fisher S."/>
            <person name="Freeman R.M."/>
            <person name="Gunawardena J."/>
            <person name="Chu W."/>
            <person name="Stover N.A."/>
            <person name="Gregory B.D."/>
            <person name="Nowacki M."/>
            <person name="Derisi J."/>
            <person name="Roy S.W."/>
            <person name="Marshall W.F."/>
            <person name="Sood P."/>
        </authorList>
    </citation>
    <scope>NUCLEOTIDE SEQUENCE [LARGE SCALE GENOMIC DNA]</scope>
    <source>
        <strain evidence="6">WM001</strain>
    </source>
</reference>
<evidence type="ECO:0000256" key="3">
    <source>
        <dbReference type="ARBA" id="ARBA00023125"/>
    </source>
</evidence>
<evidence type="ECO:0000256" key="4">
    <source>
        <dbReference type="ARBA" id="ARBA00023242"/>
    </source>
</evidence>
<comment type="similarity">
    <text evidence="2">Belongs to the histone H3 family.</text>
</comment>
<dbReference type="AlphaFoldDB" id="A0A1R2AUP4"/>
<dbReference type="GO" id="GO:0003677">
    <property type="term" value="F:DNA binding"/>
    <property type="evidence" value="ECO:0007669"/>
    <property type="project" value="UniProtKB-KW"/>
</dbReference>
<evidence type="ECO:0000313" key="6">
    <source>
        <dbReference type="EMBL" id="OMJ68254.1"/>
    </source>
</evidence>
<dbReference type="SMART" id="SM00428">
    <property type="entry name" value="H3"/>
    <property type="match status" value="1"/>
</dbReference>
<dbReference type="GO" id="GO:0030527">
    <property type="term" value="F:structural constituent of chromatin"/>
    <property type="evidence" value="ECO:0007669"/>
    <property type="project" value="InterPro"/>
</dbReference>
<gene>
    <name evidence="6" type="ORF">SteCoe_34355</name>
</gene>
<comment type="subcellular location">
    <subcellularLocation>
        <location evidence="1">Nucleus</location>
    </subcellularLocation>
</comment>
<evidence type="ECO:0000256" key="1">
    <source>
        <dbReference type="ARBA" id="ARBA00004123"/>
    </source>
</evidence>
<dbReference type="SUPFAM" id="SSF47113">
    <property type="entry name" value="Histone-fold"/>
    <property type="match status" value="1"/>
</dbReference>
<sequence>MNEKKQENKGLLSSSPVLELSKRSFKRAVSKISVDKIWSKEALEALQLATEVFLTKSFADSLMCAEHANRITVTVKDIQLARRISGIIM</sequence>
<keyword evidence="4" id="KW-0539">Nucleus</keyword>
<dbReference type="OrthoDB" id="420022at2759"/>
<protein>
    <recommendedName>
        <fullName evidence="5">Core Histone H2A/H2B/H3 domain-containing protein</fullName>
    </recommendedName>
</protein>
<feature type="domain" description="Core Histone H2A/H2B/H3" evidence="5">
    <location>
        <begin position="12"/>
        <end position="84"/>
    </location>
</feature>
<accession>A0A1R2AUP4</accession>
<dbReference type="InterPro" id="IPR009072">
    <property type="entry name" value="Histone-fold"/>
</dbReference>
<evidence type="ECO:0000313" key="7">
    <source>
        <dbReference type="Proteomes" id="UP000187209"/>
    </source>
</evidence>
<dbReference type="PANTHER" id="PTHR45810">
    <property type="entry name" value="HISTONE H3.2"/>
    <property type="match status" value="1"/>
</dbReference>
<dbReference type="GO" id="GO:0005634">
    <property type="term" value="C:nucleus"/>
    <property type="evidence" value="ECO:0007669"/>
    <property type="project" value="UniProtKB-SubCell"/>
</dbReference>
<dbReference type="GO" id="GO:0000786">
    <property type="term" value="C:nucleosome"/>
    <property type="evidence" value="ECO:0007669"/>
    <property type="project" value="InterPro"/>
</dbReference>
<comment type="caution">
    <text evidence="6">The sequence shown here is derived from an EMBL/GenBank/DDBJ whole genome shotgun (WGS) entry which is preliminary data.</text>
</comment>
<dbReference type="InterPro" id="IPR007125">
    <property type="entry name" value="H2A/H2B/H3"/>
</dbReference>
<keyword evidence="7" id="KW-1185">Reference proteome</keyword>